<name>A0A143QI93_RHOFA</name>
<protein>
    <recommendedName>
        <fullName evidence="2">Pyridoxamine 5'-phosphate oxidase N-terminal domain-containing protein</fullName>
    </recommendedName>
</protein>
<dbReference type="GO" id="GO:0016627">
    <property type="term" value="F:oxidoreductase activity, acting on the CH-CH group of donors"/>
    <property type="evidence" value="ECO:0007669"/>
    <property type="project" value="TreeGrafter"/>
</dbReference>
<organism evidence="3 4">
    <name type="scientific">Rhodococcoides fascians</name>
    <name type="common">Rhodococcus fascians</name>
    <dbReference type="NCBI Taxonomy" id="1828"/>
    <lineage>
        <taxon>Bacteria</taxon>
        <taxon>Bacillati</taxon>
        <taxon>Actinomycetota</taxon>
        <taxon>Actinomycetes</taxon>
        <taxon>Mycobacteriales</taxon>
        <taxon>Nocardiaceae</taxon>
        <taxon>Rhodococcoides</taxon>
    </lineage>
</organism>
<dbReference type="Gene3D" id="2.30.110.10">
    <property type="entry name" value="Electron Transport, Fmn-binding Protein, Chain A"/>
    <property type="match status" value="1"/>
</dbReference>
<proteinExistence type="predicted"/>
<gene>
    <name evidence="3" type="ORF">A3Q41_00779</name>
</gene>
<evidence type="ECO:0000256" key="1">
    <source>
        <dbReference type="ARBA" id="ARBA00023002"/>
    </source>
</evidence>
<reference evidence="4" key="2">
    <citation type="submission" date="2016-04" db="EMBL/GenBank/DDBJ databases">
        <title>Complete Genome and Plasmid Sequences for Rhodococcus fascians D188 and Draft Sequences for Rhodococcus spp. Isolates PBTS 1 and PBTS 2.</title>
        <authorList>
            <person name="Stamer R."/>
            <person name="Vereecke D."/>
            <person name="Zhang Y."/>
            <person name="Schilkey F."/>
            <person name="Devitt N."/>
            <person name="Randall J."/>
        </authorList>
    </citation>
    <scope>NUCLEOTIDE SEQUENCE [LARGE SCALE GENOMIC DNA]</scope>
    <source>
        <strain evidence="4">PBTS2</strain>
    </source>
</reference>
<dbReference type="AlphaFoldDB" id="A0A143QI93"/>
<dbReference type="PANTHER" id="PTHR35176:SF6">
    <property type="entry name" value="HEME OXYGENASE HI_0854-RELATED"/>
    <property type="match status" value="1"/>
</dbReference>
<dbReference type="PATRIC" id="fig|1653479.3.peg.797"/>
<keyword evidence="1" id="KW-0560">Oxidoreductase</keyword>
<dbReference type="Proteomes" id="UP000076038">
    <property type="component" value="Chromosome"/>
</dbReference>
<dbReference type="InterPro" id="IPR052019">
    <property type="entry name" value="F420H2_bilvrd_red/Heme_oxyg"/>
</dbReference>
<evidence type="ECO:0000313" key="4">
    <source>
        <dbReference type="Proteomes" id="UP000076038"/>
    </source>
</evidence>
<dbReference type="Pfam" id="PF01243">
    <property type="entry name" value="PNPOx_N"/>
    <property type="match status" value="1"/>
</dbReference>
<keyword evidence="4" id="KW-1185">Reference proteome</keyword>
<dbReference type="GO" id="GO:0070967">
    <property type="term" value="F:coenzyme F420 binding"/>
    <property type="evidence" value="ECO:0007669"/>
    <property type="project" value="TreeGrafter"/>
</dbReference>
<evidence type="ECO:0000259" key="2">
    <source>
        <dbReference type="Pfam" id="PF01243"/>
    </source>
</evidence>
<accession>A0A143QI93</accession>
<reference evidence="3 4" key="1">
    <citation type="journal article" date="2016" name="Genome Announc.">
        <title>Complete Genome and Plasmid Sequences for Rhodococcus fascians D188 and Draft Sequences for Rhodococcus Isolates PBTS 1 and PBTS 2.</title>
        <authorList>
            <person name="Stamler R.A."/>
            <person name="Vereecke D."/>
            <person name="Zhang Y."/>
            <person name="Schilkey F."/>
            <person name="Devitt N."/>
            <person name="Randall J.J."/>
        </authorList>
    </citation>
    <scope>NUCLEOTIDE SEQUENCE [LARGE SCALE GENOMIC DNA]</scope>
    <source>
        <strain evidence="3 4">PBTS2</strain>
    </source>
</reference>
<sequence length="188" mass="20523">MHDIERNRRDSVCSGWFRAFFPNTVGAGSHNVRMTTWNEFSAAAPILASAVQARFTAHKHHVLSTLRTDGSPRVSGTEVEFVDTGVLRLGSMLGAAKARDLQRDGRFALHSNPGHHSMEGGDAKISGIAAEITDPAVLQPIFDAAPGELVPYHVFDLDIGEVVLTSLVDDHMQIDVWRPGTEVRTVTR</sequence>
<dbReference type="EMBL" id="CP015220">
    <property type="protein sequence ID" value="AMY22097.1"/>
    <property type="molecule type" value="Genomic_DNA"/>
</dbReference>
<feature type="domain" description="Pyridoxamine 5'-phosphate oxidase N-terminal" evidence="2">
    <location>
        <begin position="50"/>
        <end position="160"/>
    </location>
</feature>
<dbReference type="GO" id="GO:0005829">
    <property type="term" value="C:cytosol"/>
    <property type="evidence" value="ECO:0007669"/>
    <property type="project" value="TreeGrafter"/>
</dbReference>
<dbReference type="KEGG" id="rhs:A3Q41_00779"/>
<dbReference type="SUPFAM" id="SSF50475">
    <property type="entry name" value="FMN-binding split barrel"/>
    <property type="match status" value="1"/>
</dbReference>
<evidence type="ECO:0000313" key="3">
    <source>
        <dbReference type="EMBL" id="AMY22097.1"/>
    </source>
</evidence>
<dbReference type="PANTHER" id="PTHR35176">
    <property type="entry name" value="HEME OXYGENASE HI_0854-RELATED"/>
    <property type="match status" value="1"/>
</dbReference>
<dbReference type="InterPro" id="IPR011576">
    <property type="entry name" value="Pyridox_Oxase_N"/>
</dbReference>
<dbReference type="InterPro" id="IPR012349">
    <property type="entry name" value="Split_barrel_FMN-bd"/>
</dbReference>